<dbReference type="PROSITE" id="PS00107">
    <property type="entry name" value="PROTEIN_KINASE_ATP"/>
    <property type="match status" value="1"/>
</dbReference>
<keyword evidence="9" id="KW-1185">Reference proteome</keyword>
<dbReference type="KEGG" id="smo:SELMODRAFT_92161"/>
<dbReference type="PANTHER" id="PTHR47989">
    <property type="entry name" value="OS01G0750732 PROTEIN"/>
    <property type="match status" value="1"/>
</dbReference>
<dbReference type="GO" id="GO:0004672">
    <property type="term" value="F:protein kinase activity"/>
    <property type="evidence" value="ECO:0000318"/>
    <property type="project" value="GO_Central"/>
</dbReference>
<comment type="similarity">
    <text evidence="6">Belongs to the protein kinase superfamily.</text>
</comment>
<evidence type="ECO:0000256" key="3">
    <source>
        <dbReference type="ARBA" id="ARBA00022777"/>
    </source>
</evidence>
<dbReference type="Gramene" id="EFJ28908">
    <property type="protein sequence ID" value="EFJ28908"/>
    <property type="gene ID" value="SELMODRAFT_92161"/>
</dbReference>
<protein>
    <recommendedName>
        <fullName evidence="7">Protein kinase domain-containing protein</fullName>
    </recommendedName>
</protein>
<dbReference type="Gene3D" id="3.30.200.20">
    <property type="entry name" value="Phosphorylase Kinase, domain 1"/>
    <property type="match status" value="1"/>
</dbReference>
<evidence type="ECO:0000256" key="6">
    <source>
        <dbReference type="RuleBase" id="RU000304"/>
    </source>
</evidence>
<dbReference type="InterPro" id="IPR017441">
    <property type="entry name" value="Protein_kinase_ATP_BS"/>
</dbReference>
<sequence>VMDYKMLESATDRFSEENLIGEGGFARVYKAQLDDDHAIAVKKLSTENDQADEEFRAEINLMGRIHHPNLIALLGFSSQGEDRLLIYELMTNGSLQDQLQGPAQGAALTWHLRLKIALDAARGLEYLHDHCDPPVIHRDFKSSNILLDEDFNAKLSDFGLALMVQEGAGSLQLQGTFGYVAPEYILTGILTEKSDVYAFGVVLLELITGRKPIDVSMPTGCQSLVTWATPQLTDRTRLPLIVDAAIKDTVNLKQLFQVAAVAVLCVQSEPSYRPLIGDVVNSLIPLVPCELGGALRAIDPAGATAANSHSQHGV</sequence>
<dbReference type="CDD" id="cd14066">
    <property type="entry name" value="STKc_IRAK"/>
    <property type="match status" value="1"/>
</dbReference>
<evidence type="ECO:0000313" key="8">
    <source>
        <dbReference type="EMBL" id="EFJ28908.1"/>
    </source>
</evidence>
<dbReference type="InterPro" id="IPR000719">
    <property type="entry name" value="Prot_kinase_dom"/>
</dbReference>
<evidence type="ECO:0000256" key="2">
    <source>
        <dbReference type="ARBA" id="ARBA00022741"/>
    </source>
</evidence>
<dbReference type="InterPro" id="IPR008271">
    <property type="entry name" value="Ser/Thr_kinase_AS"/>
</dbReference>
<dbReference type="FunCoup" id="D8RFQ3">
    <property type="interactions" value="366"/>
</dbReference>
<dbReference type="Proteomes" id="UP000001514">
    <property type="component" value="Unassembled WGS sequence"/>
</dbReference>
<keyword evidence="3" id="KW-0418">Kinase</keyword>
<dbReference type="FunFam" id="3.30.200.20:FF:000466">
    <property type="entry name" value="Putative LRR receptor-like serine/threonine-protein kinase"/>
    <property type="match status" value="1"/>
</dbReference>
<gene>
    <name evidence="8" type="ORF">SELMODRAFT_92161</name>
</gene>
<keyword evidence="1" id="KW-0808">Transferase</keyword>
<dbReference type="OMA" id="HEHCHPS"/>
<dbReference type="EMBL" id="GL377578">
    <property type="protein sequence ID" value="EFJ28908.1"/>
    <property type="molecule type" value="Genomic_DNA"/>
</dbReference>
<dbReference type="OrthoDB" id="4062651at2759"/>
<evidence type="ECO:0000256" key="4">
    <source>
        <dbReference type="ARBA" id="ARBA00022840"/>
    </source>
</evidence>
<feature type="domain" description="Protein kinase" evidence="7">
    <location>
        <begin position="14"/>
        <end position="287"/>
    </location>
</feature>
<feature type="non-terminal residue" evidence="8">
    <location>
        <position position="1"/>
    </location>
</feature>
<dbReference type="eggNOG" id="KOG1187">
    <property type="taxonomic scope" value="Eukaryota"/>
</dbReference>
<dbReference type="Pfam" id="PF00069">
    <property type="entry name" value="Pkinase"/>
    <property type="match status" value="1"/>
</dbReference>
<dbReference type="PROSITE" id="PS00108">
    <property type="entry name" value="PROTEIN_KINASE_ST"/>
    <property type="match status" value="1"/>
</dbReference>
<evidence type="ECO:0000256" key="5">
    <source>
        <dbReference type="PROSITE-ProRule" id="PRU10141"/>
    </source>
</evidence>
<dbReference type="PROSITE" id="PS50011">
    <property type="entry name" value="PROTEIN_KINASE_DOM"/>
    <property type="match status" value="1"/>
</dbReference>
<dbReference type="Gene3D" id="1.10.510.10">
    <property type="entry name" value="Transferase(Phosphotransferase) domain 1"/>
    <property type="match status" value="1"/>
</dbReference>
<organism evidence="9">
    <name type="scientific">Selaginella moellendorffii</name>
    <name type="common">Spikemoss</name>
    <dbReference type="NCBI Taxonomy" id="88036"/>
    <lineage>
        <taxon>Eukaryota</taxon>
        <taxon>Viridiplantae</taxon>
        <taxon>Streptophyta</taxon>
        <taxon>Embryophyta</taxon>
        <taxon>Tracheophyta</taxon>
        <taxon>Lycopodiopsida</taxon>
        <taxon>Selaginellales</taxon>
        <taxon>Selaginellaceae</taxon>
        <taxon>Selaginella</taxon>
    </lineage>
</organism>
<dbReference type="HOGENOM" id="CLU_000288_21_4_1"/>
<dbReference type="GO" id="GO:0005524">
    <property type="term" value="F:ATP binding"/>
    <property type="evidence" value="ECO:0007669"/>
    <property type="project" value="UniProtKB-UniRule"/>
</dbReference>
<dbReference type="GO" id="GO:0004674">
    <property type="term" value="F:protein serine/threonine kinase activity"/>
    <property type="evidence" value="ECO:0007669"/>
    <property type="project" value="UniProtKB-KW"/>
</dbReference>
<evidence type="ECO:0000313" key="9">
    <source>
        <dbReference type="Proteomes" id="UP000001514"/>
    </source>
</evidence>
<proteinExistence type="inferred from homology"/>
<accession>D8RFQ3</accession>
<dbReference type="SUPFAM" id="SSF56112">
    <property type="entry name" value="Protein kinase-like (PK-like)"/>
    <property type="match status" value="1"/>
</dbReference>
<name>D8RFQ3_SELML</name>
<dbReference type="InParanoid" id="D8RFQ3"/>
<reference evidence="8 9" key="1">
    <citation type="journal article" date="2011" name="Science">
        <title>The Selaginella genome identifies genetic changes associated with the evolution of vascular plants.</title>
        <authorList>
            <person name="Banks J.A."/>
            <person name="Nishiyama T."/>
            <person name="Hasebe M."/>
            <person name="Bowman J.L."/>
            <person name="Gribskov M."/>
            <person name="dePamphilis C."/>
            <person name="Albert V.A."/>
            <person name="Aono N."/>
            <person name="Aoyama T."/>
            <person name="Ambrose B.A."/>
            <person name="Ashton N.W."/>
            <person name="Axtell M.J."/>
            <person name="Barker E."/>
            <person name="Barker M.S."/>
            <person name="Bennetzen J.L."/>
            <person name="Bonawitz N.D."/>
            <person name="Chapple C."/>
            <person name="Cheng C."/>
            <person name="Correa L.G."/>
            <person name="Dacre M."/>
            <person name="DeBarry J."/>
            <person name="Dreyer I."/>
            <person name="Elias M."/>
            <person name="Engstrom E.M."/>
            <person name="Estelle M."/>
            <person name="Feng L."/>
            <person name="Finet C."/>
            <person name="Floyd S.K."/>
            <person name="Frommer W.B."/>
            <person name="Fujita T."/>
            <person name="Gramzow L."/>
            <person name="Gutensohn M."/>
            <person name="Harholt J."/>
            <person name="Hattori M."/>
            <person name="Heyl A."/>
            <person name="Hirai T."/>
            <person name="Hiwatashi Y."/>
            <person name="Ishikawa M."/>
            <person name="Iwata M."/>
            <person name="Karol K.G."/>
            <person name="Koehler B."/>
            <person name="Kolukisaoglu U."/>
            <person name="Kubo M."/>
            <person name="Kurata T."/>
            <person name="Lalonde S."/>
            <person name="Li K."/>
            <person name="Li Y."/>
            <person name="Litt A."/>
            <person name="Lyons E."/>
            <person name="Manning G."/>
            <person name="Maruyama T."/>
            <person name="Michael T.P."/>
            <person name="Mikami K."/>
            <person name="Miyazaki S."/>
            <person name="Morinaga S."/>
            <person name="Murata T."/>
            <person name="Mueller-Roeber B."/>
            <person name="Nelson D.R."/>
            <person name="Obara M."/>
            <person name="Oguri Y."/>
            <person name="Olmstead R.G."/>
            <person name="Onodera N."/>
            <person name="Petersen B.L."/>
            <person name="Pils B."/>
            <person name="Prigge M."/>
            <person name="Rensing S.A."/>
            <person name="Riano-Pachon D.M."/>
            <person name="Roberts A.W."/>
            <person name="Sato Y."/>
            <person name="Scheller H.V."/>
            <person name="Schulz B."/>
            <person name="Schulz C."/>
            <person name="Shakirov E.V."/>
            <person name="Shibagaki N."/>
            <person name="Shinohara N."/>
            <person name="Shippen D.E."/>
            <person name="Soerensen I."/>
            <person name="Sotooka R."/>
            <person name="Sugimoto N."/>
            <person name="Sugita M."/>
            <person name="Sumikawa N."/>
            <person name="Tanurdzic M."/>
            <person name="Theissen G."/>
            <person name="Ulvskov P."/>
            <person name="Wakazuki S."/>
            <person name="Weng J.K."/>
            <person name="Willats W.W."/>
            <person name="Wipf D."/>
            <person name="Wolf P.G."/>
            <person name="Yang L."/>
            <person name="Zimmer A.D."/>
            <person name="Zhu Q."/>
            <person name="Mitros T."/>
            <person name="Hellsten U."/>
            <person name="Loque D."/>
            <person name="Otillar R."/>
            <person name="Salamov A."/>
            <person name="Schmutz J."/>
            <person name="Shapiro H."/>
            <person name="Lindquist E."/>
            <person name="Lucas S."/>
            <person name="Rokhsar D."/>
            <person name="Grigoriev I.V."/>
        </authorList>
    </citation>
    <scope>NUCLEOTIDE SEQUENCE [LARGE SCALE GENOMIC DNA]</scope>
</reference>
<keyword evidence="6" id="KW-0723">Serine/threonine-protein kinase</keyword>
<feature type="binding site" evidence="5">
    <location>
        <position position="43"/>
    </location>
    <ligand>
        <name>ATP</name>
        <dbReference type="ChEBI" id="CHEBI:30616"/>
    </ligand>
</feature>
<evidence type="ECO:0000259" key="7">
    <source>
        <dbReference type="PROSITE" id="PS50011"/>
    </source>
</evidence>
<evidence type="ECO:0000256" key="1">
    <source>
        <dbReference type="ARBA" id="ARBA00022679"/>
    </source>
</evidence>
<dbReference type="PANTHER" id="PTHR47989:SF27">
    <property type="entry name" value="PROTEIN KINASE DOMAIN-CONTAINING PROTEIN"/>
    <property type="match status" value="1"/>
</dbReference>
<keyword evidence="2 5" id="KW-0547">Nucleotide-binding</keyword>
<keyword evidence="4 5" id="KW-0067">ATP-binding</keyword>
<dbReference type="FunFam" id="1.10.510.10:FF:000223">
    <property type="entry name" value="probable receptor-like protein kinase At1g80640"/>
    <property type="match status" value="1"/>
</dbReference>
<dbReference type="AlphaFoldDB" id="D8RFQ3"/>
<dbReference type="InterPro" id="IPR011009">
    <property type="entry name" value="Kinase-like_dom_sf"/>
</dbReference>